<evidence type="ECO:0000313" key="2">
    <source>
        <dbReference type="Proteomes" id="UP000199197"/>
    </source>
</evidence>
<name>A0A0P1MZ50_9BACT</name>
<evidence type="ECO:0000313" key="1">
    <source>
        <dbReference type="EMBL" id="CUT01272.1"/>
    </source>
</evidence>
<dbReference type="AlphaFoldDB" id="A0A0P1MZ50"/>
<dbReference type="EMBL" id="CZVW01000009">
    <property type="protein sequence ID" value="CUT01272.1"/>
    <property type="molecule type" value="Genomic_DNA"/>
</dbReference>
<sequence>MPQEKEKQMPKYYIPLPDFSAILESLPPELNETKKHFIQANKEFLLAIRSIIDAGIAIADKLLEEKPKQEPARKVKVK</sequence>
<gene>
    <name evidence="1" type="ORF">JGI23_01004</name>
</gene>
<reference evidence="2" key="1">
    <citation type="submission" date="2015-11" db="EMBL/GenBank/DDBJ databases">
        <authorList>
            <person name="Varghese N."/>
        </authorList>
    </citation>
    <scope>NUCLEOTIDE SEQUENCE [LARGE SCALE GENOMIC DNA]</scope>
    <source>
        <strain evidence="2">JGI-23</strain>
    </source>
</reference>
<accession>A0A0P1MZ50</accession>
<protein>
    <submittedName>
        <fullName evidence="1">Uncharacterized protein</fullName>
    </submittedName>
</protein>
<proteinExistence type="predicted"/>
<organism evidence="1 2">
    <name type="scientific">Candidatus Chryseopegocella kryptomonas</name>
    <dbReference type="NCBI Taxonomy" id="1633643"/>
    <lineage>
        <taxon>Bacteria</taxon>
        <taxon>Pseudomonadati</taxon>
        <taxon>Candidatus Kryptoniota</taxon>
        <taxon>Candidatus Chryseopegocella</taxon>
    </lineage>
</organism>
<keyword evidence="2" id="KW-1185">Reference proteome</keyword>
<dbReference type="RefSeq" id="WP_092349443.1">
    <property type="nucleotide sequence ID" value="NZ_CZVW01000009.1"/>
</dbReference>
<dbReference type="OrthoDB" id="9807683at2"/>
<dbReference type="Proteomes" id="UP000199197">
    <property type="component" value="Unassembled WGS sequence"/>
</dbReference>